<dbReference type="RefSeq" id="WP_203381357.1">
    <property type="nucleotide sequence ID" value="NZ_JAENHP010000019.1"/>
</dbReference>
<reference evidence="2 3" key="1">
    <citation type="submission" date="2021-01" db="EMBL/GenBank/DDBJ databases">
        <title>Actinoplanes sp. nov. LDG1-06 isolated from lichen.</title>
        <authorList>
            <person name="Saeng-In P."/>
            <person name="Phongsopitanun W."/>
            <person name="Kanchanasin P."/>
            <person name="Yuki M."/>
            <person name="Kudo T."/>
            <person name="Ohkuma M."/>
            <person name="Tanasupawat S."/>
        </authorList>
    </citation>
    <scope>NUCLEOTIDE SEQUENCE [LARGE SCALE GENOMIC DNA]</scope>
    <source>
        <strain evidence="2 3">LDG1-06</strain>
    </source>
</reference>
<sequence length="136" mass="14720">MIVADDASERQAQLLRGCLDMCLLALLVDEPAHGYELVRRLEVAGFGTVSYGTVYPLITRLHRSGLITNALEPSPSGPPRKVYRLTDPGHDRLRAWRDQWTHFAGVVNATVAAAPSAAVVPPSAAVVPPLDSRRTP</sequence>
<dbReference type="InterPro" id="IPR036388">
    <property type="entry name" value="WH-like_DNA-bd_sf"/>
</dbReference>
<protein>
    <submittedName>
        <fullName evidence="2">PadR family transcriptional regulator</fullName>
    </submittedName>
</protein>
<dbReference type="Proteomes" id="UP000632138">
    <property type="component" value="Unassembled WGS sequence"/>
</dbReference>
<name>A0ABS2ANI3_9ACTN</name>
<proteinExistence type="predicted"/>
<feature type="domain" description="Transcription regulator PadR N-terminal" evidence="1">
    <location>
        <begin position="23"/>
        <end position="94"/>
    </location>
</feature>
<dbReference type="EMBL" id="JAENHP010000019">
    <property type="protein sequence ID" value="MBM2621384.1"/>
    <property type="molecule type" value="Genomic_DNA"/>
</dbReference>
<evidence type="ECO:0000259" key="1">
    <source>
        <dbReference type="Pfam" id="PF03551"/>
    </source>
</evidence>
<dbReference type="PANTHER" id="PTHR33169:SF14">
    <property type="entry name" value="TRANSCRIPTIONAL REGULATOR RV3488"/>
    <property type="match status" value="1"/>
</dbReference>
<gene>
    <name evidence="2" type="ORF">JIG36_38365</name>
</gene>
<dbReference type="PANTHER" id="PTHR33169">
    <property type="entry name" value="PADR-FAMILY TRANSCRIPTIONAL REGULATOR"/>
    <property type="match status" value="1"/>
</dbReference>
<evidence type="ECO:0000313" key="3">
    <source>
        <dbReference type="Proteomes" id="UP000632138"/>
    </source>
</evidence>
<dbReference type="InterPro" id="IPR005149">
    <property type="entry name" value="Tscrpt_reg_PadR_N"/>
</dbReference>
<accession>A0ABS2ANI3</accession>
<dbReference type="SUPFAM" id="SSF46785">
    <property type="entry name" value="Winged helix' DNA-binding domain"/>
    <property type="match status" value="1"/>
</dbReference>
<keyword evidence="3" id="KW-1185">Reference proteome</keyword>
<dbReference type="Pfam" id="PF03551">
    <property type="entry name" value="PadR"/>
    <property type="match status" value="1"/>
</dbReference>
<dbReference type="InterPro" id="IPR052509">
    <property type="entry name" value="Metal_resp_DNA-bind_regulator"/>
</dbReference>
<dbReference type="InterPro" id="IPR036390">
    <property type="entry name" value="WH_DNA-bd_sf"/>
</dbReference>
<comment type="caution">
    <text evidence="2">The sequence shown here is derived from an EMBL/GenBank/DDBJ whole genome shotgun (WGS) entry which is preliminary data.</text>
</comment>
<dbReference type="Gene3D" id="1.10.10.10">
    <property type="entry name" value="Winged helix-like DNA-binding domain superfamily/Winged helix DNA-binding domain"/>
    <property type="match status" value="1"/>
</dbReference>
<organism evidence="2 3">
    <name type="scientific">Paractinoplanes ovalisporus</name>
    <dbReference type="NCBI Taxonomy" id="2810368"/>
    <lineage>
        <taxon>Bacteria</taxon>
        <taxon>Bacillati</taxon>
        <taxon>Actinomycetota</taxon>
        <taxon>Actinomycetes</taxon>
        <taxon>Micromonosporales</taxon>
        <taxon>Micromonosporaceae</taxon>
        <taxon>Paractinoplanes</taxon>
    </lineage>
</organism>
<evidence type="ECO:0000313" key="2">
    <source>
        <dbReference type="EMBL" id="MBM2621384.1"/>
    </source>
</evidence>